<dbReference type="InterPro" id="IPR006379">
    <property type="entry name" value="HAD-SF_hydro_IIB"/>
</dbReference>
<dbReference type="OrthoDB" id="9781413at2"/>
<name>A0A6I6CE29_9MOLU</name>
<dbReference type="KEGG" id="stab:STABA_v1c10340"/>
<dbReference type="NCBIfam" id="TIGR00099">
    <property type="entry name" value="Cof-subfamily"/>
    <property type="match status" value="1"/>
</dbReference>
<dbReference type="Gene3D" id="3.40.50.1000">
    <property type="entry name" value="HAD superfamily/HAD-like"/>
    <property type="match status" value="1"/>
</dbReference>
<dbReference type="EMBL" id="CP046276">
    <property type="protein sequence ID" value="QGS52382.1"/>
    <property type="molecule type" value="Genomic_DNA"/>
</dbReference>
<dbReference type="NCBIfam" id="TIGR01484">
    <property type="entry name" value="HAD-SF-IIB"/>
    <property type="match status" value="1"/>
</dbReference>
<accession>A0A6I6CE29</accession>
<dbReference type="GO" id="GO:0005829">
    <property type="term" value="C:cytosol"/>
    <property type="evidence" value="ECO:0007669"/>
    <property type="project" value="TreeGrafter"/>
</dbReference>
<dbReference type="InterPro" id="IPR023214">
    <property type="entry name" value="HAD_sf"/>
</dbReference>
<keyword evidence="1" id="KW-0378">Hydrolase</keyword>
<gene>
    <name evidence="1" type="ORF">STABA_v1c10340</name>
</gene>
<dbReference type="GO" id="GO:0000287">
    <property type="term" value="F:magnesium ion binding"/>
    <property type="evidence" value="ECO:0007669"/>
    <property type="project" value="TreeGrafter"/>
</dbReference>
<dbReference type="CDD" id="cd07516">
    <property type="entry name" value="HAD_Pase"/>
    <property type="match status" value="1"/>
</dbReference>
<keyword evidence="2" id="KW-1185">Reference proteome</keyword>
<dbReference type="InterPro" id="IPR000150">
    <property type="entry name" value="Cof"/>
</dbReference>
<dbReference type="PANTHER" id="PTHR10000:SF23">
    <property type="entry name" value="5-AMINO-6-(5-PHOSPHO-D-RIBITYLAMINO)URACIL PHOSPHATASE YITU"/>
    <property type="match status" value="1"/>
</dbReference>
<evidence type="ECO:0000313" key="2">
    <source>
        <dbReference type="Proteomes" id="UP000424468"/>
    </source>
</evidence>
<dbReference type="GO" id="GO:0016791">
    <property type="term" value="F:phosphatase activity"/>
    <property type="evidence" value="ECO:0007669"/>
    <property type="project" value="TreeGrafter"/>
</dbReference>
<protein>
    <submittedName>
        <fullName evidence="1">HAD superfamily hydrolase</fullName>
    </submittedName>
</protein>
<dbReference type="Pfam" id="PF08282">
    <property type="entry name" value="Hydrolase_3"/>
    <property type="match status" value="1"/>
</dbReference>
<evidence type="ECO:0000313" key="1">
    <source>
        <dbReference type="EMBL" id="QGS52382.1"/>
    </source>
</evidence>
<dbReference type="Gene3D" id="3.30.1240.10">
    <property type="match status" value="1"/>
</dbReference>
<dbReference type="RefSeq" id="WP_156007307.1">
    <property type="nucleotide sequence ID" value="NZ_CP046276.1"/>
</dbReference>
<reference evidence="1 2" key="1">
    <citation type="submission" date="2019-11" db="EMBL/GenBank/DDBJ databases">
        <title>Complete genome sequence of Spiroplasma tabanidicola TAUS-1 (DSM 22603).</title>
        <authorList>
            <person name="Huang C.-T."/>
            <person name="Lin Y.-C."/>
            <person name="Kuo C.-H."/>
        </authorList>
    </citation>
    <scope>NUCLEOTIDE SEQUENCE [LARGE SCALE GENOMIC DNA]</scope>
    <source>
        <strain evidence="1 2">TAUS-1</strain>
    </source>
</reference>
<sequence>MKLQHLNKKRLILVDLDGTVLKSDGQTIHEKTAQVLKKACEDGHTVCIVTGRPHRATMRFYKQLGITSLMTNFDGAHIHDPYKRRFKRLVFPISEQVVFDIINNPVVKENVTNILVESYNKAFVMKKDEFIENFFHLDDVDDDDYFIANPYESWEGPATNLCIFASKEDKKDDIIRQLEKFKNTIKIQSGHIYGNITKASTLMITLTNKIVNKGFVASILAQYYNKDIRDVIAFGDQMNDYDMIKTVGYGVAMKNGITELKNVADGITNFTNDEGGVGEYLERLLNGEEV</sequence>
<dbReference type="Proteomes" id="UP000424468">
    <property type="component" value="Chromosome"/>
</dbReference>
<proteinExistence type="predicted"/>
<organism evidence="1 2">
    <name type="scientific">Spiroplasma tabanidicola</name>
    <dbReference type="NCBI Taxonomy" id="324079"/>
    <lineage>
        <taxon>Bacteria</taxon>
        <taxon>Bacillati</taxon>
        <taxon>Mycoplasmatota</taxon>
        <taxon>Mollicutes</taxon>
        <taxon>Entomoplasmatales</taxon>
        <taxon>Spiroplasmataceae</taxon>
        <taxon>Spiroplasma</taxon>
    </lineage>
</organism>
<dbReference type="AlphaFoldDB" id="A0A6I6CE29"/>
<dbReference type="InterPro" id="IPR036412">
    <property type="entry name" value="HAD-like_sf"/>
</dbReference>
<dbReference type="PROSITE" id="PS01229">
    <property type="entry name" value="COF_2"/>
    <property type="match status" value="1"/>
</dbReference>
<dbReference type="PANTHER" id="PTHR10000">
    <property type="entry name" value="PHOSPHOSERINE PHOSPHATASE"/>
    <property type="match status" value="1"/>
</dbReference>
<dbReference type="SUPFAM" id="SSF56784">
    <property type="entry name" value="HAD-like"/>
    <property type="match status" value="1"/>
</dbReference>